<keyword evidence="2" id="KW-1185">Reference proteome</keyword>
<dbReference type="EMBL" id="QDKM01000007">
    <property type="protein sequence ID" value="PVH28067.1"/>
    <property type="molecule type" value="Genomic_DNA"/>
</dbReference>
<name>A0A2T8HRL5_9RHOB</name>
<gene>
    <name evidence="1" type="ORF">DDE20_14640</name>
</gene>
<proteinExistence type="predicted"/>
<dbReference type="InterPro" id="IPR020568">
    <property type="entry name" value="Ribosomal_Su5_D2-typ_SF"/>
</dbReference>
<dbReference type="Proteomes" id="UP000245911">
    <property type="component" value="Unassembled WGS sequence"/>
</dbReference>
<dbReference type="SUPFAM" id="SSF54211">
    <property type="entry name" value="Ribosomal protein S5 domain 2-like"/>
    <property type="match status" value="1"/>
</dbReference>
<reference evidence="1 2" key="1">
    <citation type="submission" date="2018-04" db="EMBL/GenBank/DDBJ databases">
        <title>Pararhodobacter oceanense sp. nov., isolated from marine intertidal sediment.</title>
        <authorList>
            <person name="Wang X.-L."/>
            <person name="Du Z.-J."/>
        </authorList>
    </citation>
    <scope>NUCLEOTIDE SEQUENCE [LARGE SCALE GENOMIC DNA]</scope>
    <source>
        <strain evidence="1 2">AM505</strain>
    </source>
</reference>
<accession>A0A2T8HRL5</accession>
<dbReference type="OrthoDB" id="7687262at2"/>
<organism evidence="1 2">
    <name type="scientific">Pararhodobacter oceanensis</name>
    <dbReference type="NCBI Taxonomy" id="2172121"/>
    <lineage>
        <taxon>Bacteria</taxon>
        <taxon>Pseudomonadati</taxon>
        <taxon>Pseudomonadota</taxon>
        <taxon>Alphaproteobacteria</taxon>
        <taxon>Rhodobacterales</taxon>
        <taxon>Paracoccaceae</taxon>
        <taxon>Pararhodobacter</taxon>
    </lineage>
</organism>
<sequence>MARRRPAADPEVQRVAGHFGELLQGRIGADGPVALISLPCPVLSLRAHLGGGAEFELGGEKILTLEQAQAFLRSLGLSLHGRVDFHTDMPVGGGAGASTAALVALARLAGYQGEPQALAEACVASEGASDPLMFPQPERLFWASRKGQFLAQLPPLPRFEVIGGFYGSMQRTDAGDSNFPDISDLLPVWTKAAEAGDLPTLAQLSSRSAQRTLVLRGAPTDPTQALAQELGALGHVIAHTGAARGLIFAPDTVPAHAESALRDAGFRQILRFQAGGR</sequence>
<comment type="caution">
    <text evidence="1">The sequence shown here is derived from an EMBL/GenBank/DDBJ whole genome shotgun (WGS) entry which is preliminary data.</text>
</comment>
<protein>
    <submittedName>
        <fullName evidence="1">Propanediol utilization protein</fullName>
    </submittedName>
</protein>
<evidence type="ECO:0000313" key="1">
    <source>
        <dbReference type="EMBL" id="PVH28067.1"/>
    </source>
</evidence>
<evidence type="ECO:0000313" key="2">
    <source>
        <dbReference type="Proteomes" id="UP000245911"/>
    </source>
</evidence>
<dbReference type="AlphaFoldDB" id="A0A2T8HRL5"/>